<proteinExistence type="predicted"/>
<evidence type="ECO:0000313" key="1">
    <source>
        <dbReference type="EMBL" id="QJA54784.1"/>
    </source>
</evidence>
<organism evidence="1">
    <name type="scientific">viral metagenome</name>
    <dbReference type="NCBI Taxonomy" id="1070528"/>
    <lineage>
        <taxon>unclassified sequences</taxon>
        <taxon>metagenomes</taxon>
        <taxon>organismal metagenomes</taxon>
    </lineage>
</organism>
<protein>
    <submittedName>
        <fullName evidence="1">Uncharacterized protein</fullName>
    </submittedName>
</protein>
<reference evidence="1" key="1">
    <citation type="submission" date="2020-03" db="EMBL/GenBank/DDBJ databases">
        <title>The deep terrestrial virosphere.</title>
        <authorList>
            <person name="Holmfeldt K."/>
            <person name="Nilsson E."/>
            <person name="Simone D."/>
            <person name="Lopez-Fernandez M."/>
            <person name="Wu X."/>
            <person name="de Brujin I."/>
            <person name="Lundin D."/>
            <person name="Andersson A."/>
            <person name="Bertilsson S."/>
            <person name="Dopson M."/>
        </authorList>
    </citation>
    <scope>NUCLEOTIDE SEQUENCE</scope>
    <source>
        <strain evidence="1">TM448A05779</strain>
    </source>
</reference>
<name>A0A6H2A4P2_9ZZZZ</name>
<sequence>MALMDQNEKNLLLEMAEHYEKRAAHCDIKLAQPGTNEKMYRWQRDRELLKAAVLRKAASCEPDNIKGASPRDAFLWFVCNAWPKFFGDGEVKTIIDHDFGLHVFRLGDWQLELRYLVEFPEEDNLREEPCQH</sequence>
<gene>
    <name evidence="1" type="ORF">TM448A05779_0009</name>
</gene>
<accession>A0A6H2A4P2</accession>
<dbReference type="AlphaFoldDB" id="A0A6H2A4P2"/>
<dbReference type="EMBL" id="MT144537">
    <property type="protein sequence ID" value="QJA54784.1"/>
    <property type="molecule type" value="Genomic_DNA"/>
</dbReference>